<evidence type="ECO:0000313" key="4">
    <source>
        <dbReference type="Proteomes" id="UP000095287"/>
    </source>
</evidence>
<dbReference type="PROSITE" id="PS50041">
    <property type="entry name" value="C_TYPE_LECTIN_2"/>
    <property type="match status" value="2"/>
</dbReference>
<protein>
    <submittedName>
        <fullName evidence="5">C-type lectin domain-containing protein</fullName>
    </submittedName>
</protein>
<organism evidence="4 5">
    <name type="scientific">Steinernema glaseri</name>
    <dbReference type="NCBI Taxonomy" id="37863"/>
    <lineage>
        <taxon>Eukaryota</taxon>
        <taxon>Metazoa</taxon>
        <taxon>Ecdysozoa</taxon>
        <taxon>Nematoda</taxon>
        <taxon>Chromadorea</taxon>
        <taxon>Rhabditida</taxon>
        <taxon>Tylenchina</taxon>
        <taxon>Panagrolaimomorpha</taxon>
        <taxon>Strongyloidoidea</taxon>
        <taxon>Steinernematidae</taxon>
        <taxon>Steinernema</taxon>
    </lineage>
</organism>
<dbReference type="Gene3D" id="3.10.100.10">
    <property type="entry name" value="Mannose-Binding Protein A, subunit A"/>
    <property type="match status" value="2"/>
</dbReference>
<dbReference type="InterPro" id="IPR050111">
    <property type="entry name" value="C-type_lectin/snaclec_domain"/>
</dbReference>
<reference evidence="5" key="1">
    <citation type="submission" date="2016-11" db="UniProtKB">
        <authorList>
            <consortium name="WormBaseParasite"/>
        </authorList>
    </citation>
    <scope>IDENTIFICATION</scope>
</reference>
<feature type="chain" id="PRO_5009312876" evidence="2">
    <location>
        <begin position="19"/>
        <end position="406"/>
    </location>
</feature>
<dbReference type="InterPro" id="IPR016186">
    <property type="entry name" value="C-type_lectin-like/link_sf"/>
</dbReference>
<proteinExistence type="predicted"/>
<sequence length="406" mass="43270">MSLLRSVPLLLLLGVSASERVCPPGAVTSSDRSKCFLIVPVPVSFYDAERTCLDLGARFASVTDAIDNERISETAYAVFMNLRMKASNLWLGGTDKDSDSWTWLDGSNFTFSNWADAPSAASGRCVSLDSSTGLWYAEPCVNKASYVCERDSIAPKPSPTPCPTPTQPVCPTCAFCPMTTSTCPPSTECPPCPSTPFPASTTPATSKDPTATTASSTTTSNAPTTRYAPSTSPTISFPPTSDPTTLPPFSTSEAPTTTSKTSSTTPPSSTPAPLCKQFGSHLYCLHLEPRSWQKAKERCGADGGDLASILSEEENAFVASLSGGMAWIGAFSPHRNNTFAWSDGSQWAFSSWLPGEPVNFSGQFSCVSASSLSMASPTQAQYFTEEKWYSNSCDSVLTFVCKKKNT</sequence>
<dbReference type="SUPFAM" id="SSF56436">
    <property type="entry name" value="C-type lectin-like"/>
    <property type="match status" value="2"/>
</dbReference>
<keyword evidence="4" id="KW-1185">Reference proteome</keyword>
<dbReference type="Proteomes" id="UP000095287">
    <property type="component" value="Unplaced"/>
</dbReference>
<evidence type="ECO:0000256" key="2">
    <source>
        <dbReference type="SAM" id="SignalP"/>
    </source>
</evidence>
<evidence type="ECO:0000256" key="1">
    <source>
        <dbReference type="SAM" id="MobiDB-lite"/>
    </source>
</evidence>
<feature type="domain" description="C-type lectin" evidence="3">
    <location>
        <begin position="31"/>
        <end position="149"/>
    </location>
</feature>
<evidence type="ECO:0000259" key="3">
    <source>
        <dbReference type="PROSITE" id="PS50041"/>
    </source>
</evidence>
<dbReference type="AlphaFoldDB" id="A0A1I7Z1Z5"/>
<name>A0A1I7Z1Z5_9BILA</name>
<feature type="region of interest" description="Disordered" evidence="1">
    <location>
        <begin position="198"/>
        <end position="271"/>
    </location>
</feature>
<feature type="domain" description="C-type lectin" evidence="3">
    <location>
        <begin position="278"/>
        <end position="402"/>
    </location>
</feature>
<keyword evidence="2" id="KW-0732">Signal</keyword>
<accession>A0A1I7Z1Z5</accession>
<dbReference type="PANTHER" id="PTHR22803">
    <property type="entry name" value="MANNOSE, PHOSPHOLIPASE, LECTIN RECEPTOR RELATED"/>
    <property type="match status" value="1"/>
</dbReference>
<dbReference type="InterPro" id="IPR001304">
    <property type="entry name" value="C-type_lectin-like"/>
</dbReference>
<evidence type="ECO:0000313" key="5">
    <source>
        <dbReference type="WBParaSite" id="L893_g22108.t1"/>
    </source>
</evidence>
<dbReference type="Pfam" id="PF00059">
    <property type="entry name" value="Lectin_C"/>
    <property type="match status" value="2"/>
</dbReference>
<dbReference type="WBParaSite" id="L893_g22108.t1">
    <property type="protein sequence ID" value="L893_g22108.t1"/>
    <property type="gene ID" value="L893_g22108"/>
</dbReference>
<dbReference type="CDD" id="cd00037">
    <property type="entry name" value="CLECT"/>
    <property type="match status" value="2"/>
</dbReference>
<dbReference type="InterPro" id="IPR016187">
    <property type="entry name" value="CTDL_fold"/>
</dbReference>
<feature type="signal peptide" evidence="2">
    <location>
        <begin position="1"/>
        <end position="18"/>
    </location>
</feature>
<dbReference type="SMART" id="SM00034">
    <property type="entry name" value="CLECT"/>
    <property type="match status" value="2"/>
</dbReference>